<keyword evidence="2" id="KW-0813">Transport</keyword>
<dbReference type="FunFam" id="3.40.50.300:FF:000032">
    <property type="entry name" value="Export ABC transporter ATP-binding protein"/>
    <property type="match status" value="1"/>
</dbReference>
<evidence type="ECO:0000256" key="5">
    <source>
        <dbReference type="SAM" id="MobiDB-lite"/>
    </source>
</evidence>
<dbReference type="AlphaFoldDB" id="A0A7J5BN49"/>
<evidence type="ECO:0000256" key="1">
    <source>
        <dbReference type="ARBA" id="ARBA00005417"/>
    </source>
</evidence>
<dbReference type="GO" id="GO:0098796">
    <property type="term" value="C:membrane protein complex"/>
    <property type="evidence" value="ECO:0007669"/>
    <property type="project" value="UniProtKB-ARBA"/>
</dbReference>
<protein>
    <submittedName>
        <fullName evidence="7">ABC transporter ATP-binding protein</fullName>
    </submittedName>
</protein>
<evidence type="ECO:0000259" key="6">
    <source>
        <dbReference type="PROSITE" id="PS50893"/>
    </source>
</evidence>
<dbReference type="InterPro" id="IPR017871">
    <property type="entry name" value="ABC_transporter-like_CS"/>
</dbReference>
<comment type="caution">
    <text evidence="7">The sequence shown here is derived from an EMBL/GenBank/DDBJ whole genome shotgun (WGS) entry which is preliminary data.</text>
</comment>
<dbReference type="OrthoDB" id="9802264at2"/>
<dbReference type="GO" id="GO:0022857">
    <property type="term" value="F:transmembrane transporter activity"/>
    <property type="evidence" value="ECO:0007669"/>
    <property type="project" value="UniProtKB-ARBA"/>
</dbReference>
<keyword evidence="8" id="KW-1185">Reference proteome</keyword>
<evidence type="ECO:0000256" key="2">
    <source>
        <dbReference type="ARBA" id="ARBA00022448"/>
    </source>
</evidence>
<feature type="domain" description="ABC transporter" evidence="6">
    <location>
        <begin position="4"/>
        <end position="245"/>
    </location>
</feature>
<dbReference type="Proteomes" id="UP000467240">
    <property type="component" value="Unassembled WGS sequence"/>
</dbReference>
<dbReference type="InterPro" id="IPR017911">
    <property type="entry name" value="MacB-like_ATP-bd"/>
</dbReference>
<dbReference type="SMART" id="SM00382">
    <property type="entry name" value="AAA"/>
    <property type="match status" value="1"/>
</dbReference>
<keyword evidence="4 7" id="KW-0067">ATP-binding</keyword>
<dbReference type="EMBL" id="WBJZ01000025">
    <property type="protein sequence ID" value="KAB1653090.1"/>
    <property type="molecule type" value="Genomic_DNA"/>
</dbReference>
<dbReference type="RefSeq" id="WP_158041844.1">
    <property type="nucleotide sequence ID" value="NZ_JACCFV010000001.1"/>
</dbReference>
<feature type="region of interest" description="Disordered" evidence="5">
    <location>
        <begin position="277"/>
        <end position="364"/>
    </location>
</feature>
<reference evidence="7 8" key="1">
    <citation type="submission" date="2019-09" db="EMBL/GenBank/DDBJ databases">
        <title>Phylogeny of genus Pseudoclavibacter and closely related genus.</title>
        <authorList>
            <person name="Li Y."/>
        </authorList>
    </citation>
    <scope>NUCLEOTIDE SEQUENCE [LARGE SCALE GENOMIC DNA]</scope>
    <source>
        <strain evidence="7 8">DSM 23821</strain>
    </source>
</reference>
<dbReference type="PROSITE" id="PS50893">
    <property type="entry name" value="ABC_TRANSPORTER_2"/>
    <property type="match status" value="1"/>
</dbReference>
<feature type="compositionally biased region" description="Basic and acidic residues" evidence="5">
    <location>
        <begin position="354"/>
        <end position="364"/>
    </location>
</feature>
<evidence type="ECO:0000313" key="8">
    <source>
        <dbReference type="Proteomes" id="UP000467240"/>
    </source>
</evidence>
<keyword evidence="3" id="KW-0547">Nucleotide-binding</keyword>
<evidence type="ECO:0000256" key="3">
    <source>
        <dbReference type="ARBA" id="ARBA00022741"/>
    </source>
</evidence>
<dbReference type="PANTHER" id="PTHR42798">
    <property type="entry name" value="LIPOPROTEIN-RELEASING SYSTEM ATP-BINDING PROTEIN LOLD"/>
    <property type="match status" value="1"/>
</dbReference>
<evidence type="ECO:0000313" key="7">
    <source>
        <dbReference type="EMBL" id="KAB1653090.1"/>
    </source>
</evidence>
<dbReference type="InterPro" id="IPR003439">
    <property type="entry name" value="ABC_transporter-like_ATP-bd"/>
</dbReference>
<dbReference type="InterPro" id="IPR003593">
    <property type="entry name" value="AAA+_ATPase"/>
</dbReference>
<proteinExistence type="inferred from homology"/>
<dbReference type="Gene3D" id="3.40.50.300">
    <property type="entry name" value="P-loop containing nucleotide triphosphate hydrolases"/>
    <property type="match status" value="1"/>
</dbReference>
<gene>
    <name evidence="7" type="ORF">F8O01_15620</name>
</gene>
<name>A0A7J5BN49_9MICO</name>
<dbReference type="GO" id="GO:0005524">
    <property type="term" value="F:ATP binding"/>
    <property type="evidence" value="ECO:0007669"/>
    <property type="project" value="UniProtKB-KW"/>
</dbReference>
<dbReference type="InterPro" id="IPR027417">
    <property type="entry name" value="P-loop_NTPase"/>
</dbReference>
<feature type="compositionally biased region" description="Basic residues" evidence="5">
    <location>
        <begin position="340"/>
        <end position="353"/>
    </location>
</feature>
<comment type="similarity">
    <text evidence="1">Belongs to the ABC transporter superfamily.</text>
</comment>
<sequence>MGLIELRDVHKSVRTPDGGDLHILKGIDLRVDRGEHVSVVGRSGSGKSTLLNIIGLLDTASTGDVLFNDTPTTSLSAVRRDRLRGSTVGFVFQQFNLLQKRTAVENVAMPLLYERDERFWKRKRIASEMLERVGLGHRLDAKPDRLSGGEQQRVAIARALVRRPALILADEPTGALDVETGAAVMALLDEVTSETDASMIVITHDPAIAAQAPRVIRIDDGHVLADDDLTEAERERIVARGGEVPVAVGAVAIAKDDVAAPEFARHVAAQSVFVEAGSNADGSSPSGVEWDAVTGEPEPDPVVFDAPEVPTFGASPGDPSGDTVAGGPVVGDGASEAPNRRGRRRSATRRWRRGRSDEASGDER</sequence>
<dbReference type="PANTHER" id="PTHR42798:SF2">
    <property type="entry name" value="ABC TRANSPORTER ATP-BINDING PROTEIN MG467-RELATED"/>
    <property type="match status" value="1"/>
</dbReference>
<dbReference type="SUPFAM" id="SSF52540">
    <property type="entry name" value="P-loop containing nucleoside triphosphate hydrolases"/>
    <property type="match status" value="1"/>
</dbReference>
<dbReference type="Pfam" id="PF00005">
    <property type="entry name" value="ABC_tran"/>
    <property type="match status" value="1"/>
</dbReference>
<evidence type="ECO:0000256" key="4">
    <source>
        <dbReference type="ARBA" id="ARBA00022840"/>
    </source>
</evidence>
<organism evidence="7 8">
    <name type="scientific">Pseudoclavibacter chungangensis</name>
    <dbReference type="NCBI Taxonomy" id="587635"/>
    <lineage>
        <taxon>Bacteria</taxon>
        <taxon>Bacillati</taxon>
        <taxon>Actinomycetota</taxon>
        <taxon>Actinomycetes</taxon>
        <taxon>Micrococcales</taxon>
        <taxon>Microbacteriaceae</taxon>
        <taxon>Pseudoclavibacter</taxon>
    </lineage>
</organism>
<dbReference type="PROSITE" id="PS00211">
    <property type="entry name" value="ABC_TRANSPORTER_1"/>
    <property type="match status" value="1"/>
</dbReference>
<accession>A0A7J5BN49</accession>
<dbReference type="CDD" id="cd03255">
    <property type="entry name" value="ABC_MJ0796_LolCDE_FtsE"/>
    <property type="match status" value="1"/>
</dbReference>
<dbReference type="GO" id="GO:0016887">
    <property type="term" value="F:ATP hydrolysis activity"/>
    <property type="evidence" value="ECO:0007669"/>
    <property type="project" value="InterPro"/>
</dbReference>